<gene>
    <name evidence="1" type="ORF">HMPREF0454_04131</name>
</gene>
<dbReference type="HOGENOM" id="CLU_3136271_0_0_6"/>
<dbReference type="EMBL" id="AGCI01000099">
    <property type="protein sequence ID" value="EHM38996.1"/>
    <property type="molecule type" value="Genomic_DNA"/>
</dbReference>
<reference evidence="1 2" key="1">
    <citation type="submission" date="2011-08" db="EMBL/GenBank/DDBJ databases">
        <authorList>
            <person name="Weinstock G."/>
            <person name="Sodergren E."/>
            <person name="Clifton S."/>
            <person name="Fulton L."/>
            <person name="Fulton B."/>
            <person name="Courtney L."/>
            <person name="Fronick C."/>
            <person name="Harrison M."/>
            <person name="Strong C."/>
            <person name="Farmer C."/>
            <person name="Delahaunty K."/>
            <person name="Markovic C."/>
            <person name="Hall O."/>
            <person name="Minx P."/>
            <person name="Tomlinson C."/>
            <person name="Mitreva M."/>
            <person name="Hou S."/>
            <person name="Chen J."/>
            <person name="Wollam A."/>
            <person name="Pepin K.H."/>
            <person name="Johnson M."/>
            <person name="Bhonagiri V."/>
            <person name="Zhang X."/>
            <person name="Suruliraj S."/>
            <person name="Warren W."/>
            <person name="Chinwalla A."/>
            <person name="Mardis E.R."/>
            <person name="Wilson R.K."/>
        </authorList>
    </citation>
    <scope>NUCLEOTIDE SEQUENCE [LARGE SCALE GENOMIC DNA]</scope>
    <source>
        <strain evidence="1 2">ATCC 51873</strain>
    </source>
</reference>
<comment type="caution">
    <text evidence="1">The sequence shown here is derived from an EMBL/GenBank/DDBJ whole genome shotgun (WGS) entry which is preliminary data.</text>
</comment>
<organism evidence="1 2">
    <name type="scientific">Hafnia alvei ATCC 51873</name>
    <dbReference type="NCBI Taxonomy" id="1002364"/>
    <lineage>
        <taxon>Bacteria</taxon>
        <taxon>Pseudomonadati</taxon>
        <taxon>Pseudomonadota</taxon>
        <taxon>Gammaproteobacteria</taxon>
        <taxon>Enterobacterales</taxon>
        <taxon>Hafniaceae</taxon>
        <taxon>Hafnia</taxon>
    </lineage>
</organism>
<accession>G9YC06</accession>
<name>G9YC06_HAFAL</name>
<dbReference type="Proteomes" id="UP000005959">
    <property type="component" value="Unassembled WGS sequence"/>
</dbReference>
<proteinExistence type="predicted"/>
<sequence>MYCSDFPQVIPEAISEKIFSLFDFICMKYLVITVGKRASARRFYIIWRD</sequence>
<evidence type="ECO:0000313" key="1">
    <source>
        <dbReference type="EMBL" id="EHM38996.1"/>
    </source>
</evidence>
<dbReference type="AlphaFoldDB" id="G9YC06"/>
<evidence type="ECO:0000313" key="2">
    <source>
        <dbReference type="Proteomes" id="UP000005959"/>
    </source>
</evidence>
<protein>
    <submittedName>
        <fullName evidence="1">Uncharacterized protein</fullName>
    </submittedName>
</protein>